<dbReference type="Pfam" id="PF13306">
    <property type="entry name" value="LRR_5"/>
    <property type="match status" value="1"/>
</dbReference>
<organism evidence="1 2">
    <name type="scientific">Tritrichomonas musculus</name>
    <dbReference type="NCBI Taxonomy" id="1915356"/>
    <lineage>
        <taxon>Eukaryota</taxon>
        <taxon>Metamonada</taxon>
        <taxon>Parabasalia</taxon>
        <taxon>Tritrichomonadida</taxon>
        <taxon>Tritrichomonadidae</taxon>
        <taxon>Tritrichomonas</taxon>
    </lineage>
</organism>
<sequence>MSEPSCIECQRKIQIKDSSSQQDIRKCIEEKKELYEKLMKFLENSDNFEIHFQNLIEHINSKQIETNGENFKQFLELLTNIANNHHREGNLFQKIFFIIENLTNKIKQIFSNLELFKIFKSNKKILLFLFENKIITIDDTINKELIGTIETNGNQIKDFNKKEDIEEIEKQLLSIDPNIFDHFEQKRHEGENDTYICSLIRQDSEDFISHVTRTNVPLTSMIQPSIFEINQFLIDNKETTLIEYSSFFGSIQIFQYLRLNTVGINPSMFIHSIHSRNPELIHLLESIDKESIDYEKGFLESIKCHHNEIGVYIETNFLPENKEKRRDDIFLSTIMNFHNYPYFTSEIGESEFSYLCYYKYENLVELYMKENEKNIKEKTKERKPLIEFVNENQIDVVYYLLGKEEKIKGNEFKNNNKMKKIVIPPSISIIEDEFFYFCQSLTQIVIPSSVIKIGNYSFNECYSLKKKLQFLLQ</sequence>
<dbReference type="SUPFAM" id="SSF48403">
    <property type="entry name" value="Ankyrin repeat"/>
    <property type="match status" value="1"/>
</dbReference>
<evidence type="ECO:0000313" key="2">
    <source>
        <dbReference type="Proteomes" id="UP001470230"/>
    </source>
</evidence>
<proteinExistence type="predicted"/>
<protein>
    <submittedName>
        <fullName evidence="1">Uncharacterized protein</fullName>
    </submittedName>
</protein>
<dbReference type="Gene3D" id="3.80.10.10">
    <property type="entry name" value="Ribonuclease Inhibitor"/>
    <property type="match status" value="1"/>
</dbReference>
<dbReference type="Proteomes" id="UP001470230">
    <property type="component" value="Unassembled WGS sequence"/>
</dbReference>
<dbReference type="EMBL" id="JAPFFF010000009">
    <property type="protein sequence ID" value="KAK8882927.1"/>
    <property type="molecule type" value="Genomic_DNA"/>
</dbReference>
<keyword evidence="2" id="KW-1185">Reference proteome</keyword>
<accession>A0ABR2JW12</accession>
<dbReference type="InterPro" id="IPR032675">
    <property type="entry name" value="LRR_dom_sf"/>
</dbReference>
<dbReference type="InterPro" id="IPR026906">
    <property type="entry name" value="LRR_5"/>
</dbReference>
<evidence type="ECO:0000313" key="1">
    <source>
        <dbReference type="EMBL" id="KAK8882927.1"/>
    </source>
</evidence>
<gene>
    <name evidence="1" type="ORF">M9Y10_045573</name>
</gene>
<dbReference type="InterPro" id="IPR036770">
    <property type="entry name" value="Ankyrin_rpt-contain_sf"/>
</dbReference>
<name>A0ABR2JW12_9EUKA</name>
<reference evidence="1 2" key="1">
    <citation type="submission" date="2024-04" db="EMBL/GenBank/DDBJ databases">
        <title>Tritrichomonas musculus Genome.</title>
        <authorList>
            <person name="Alves-Ferreira E."/>
            <person name="Grigg M."/>
            <person name="Lorenzi H."/>
            <person name="Galac M."/>
        </authorList>
    </citation>
    <scope>NUCLEOTIDE SEQUENCE [LARGE SCALE GENOMIC DNA]</scope>
    <source>
        <strain evidence="1 2">EAF2021</strain>
    </source>
</reference>
<comment type="caution">
    <text evidence="1">The sequence shown here is derived from an EMBL/GenBank/DDBJ whole genome shotgun (WGS) entry which is preliminary data.</text>
</comment>